<sequence>MNKKIFLFGPYPPPYGGVSIYVHALNEFLIEVGFDCNLKIYRQDGTAIDYVQPSFTSVYKNFFKITKKDTCLDSCSFFLEYPSIKATLAWLLIKMLKRFRWIKIIHDGSLPSRYKHFAFVQKFVFHAAIKFIDELIVVSEDLYSWLRNNIKVKQKVLLIKSLLPIPPQTFNTPLPVEIEQAIAHHRKTVCCIGAFTPVYGFKHVADAVEKIRKETEDDIGLVFINASFTGDKNYKSKVLKQREWITVLTDIPRSQVLQILKRSNVFVRGVDFESYGLSRVESLWCGTPVVATRVGETRGMLLYDYGNVKELVQQIKKALYTPSGQDIHKWAEHFRQEAEANLAAIINIINSGRGSNG</sequence>
<dbReference type="InterPro" id="IPR001296">
    <property type="entry name" value="Glyco_trans_1"/>
</dbReference>
<dbReference type="Proteomes" id="UP000199584">
    <property type="component" value="Unassembled WGS sequence"/>
</dbReference>
<dbReference type="EMBL" id="FOYM01000003">
    <property type="protein sequence ID" value="SFQ98646.1"/>
    <property type="molecule type" value="Genomic_DNA"/>
</dbReference>
<feature type="domain" description="Glycosyl transferase family 1" evidence="2">
    <location>
        <begin position="181"/>
        <end position="319"/>
    </location>
</feature>
<keyword evidence="1 3" id="KW-0808">Transferase</keyword>
<dbReference type="SUPFAM" id="SSF53756">
    <property type="entry name" value="UDP-Glycosyltransferase/glycogen phosphorylase"/>
    <property type="match status" value="1"/>
</dbReference>
<gene>
    <name evidence="3" type="ORF">SAMN05660706_103143</name>
</gene>
<evidence type="ECO:0000256" key="1">
    <source>
        <dbReference type="ARBA" id="ARBA00022679"/>
    </source>
</evidence>
<proteinExistence type="predicted"/>
<dbReference type="GO" id="GO:0009103">
    <property type="term" value="P:lipopolysaccharide biosynthetic process"/>
    <property type="evidence" value="ECO:0007669"/>
    <property type="project" value="TreeGrafter"/>
</dbReference>
<organism evidence="3 4">
    <name type="scientific">Desulfoscipio geothermicus DSM 3669</name>
    <dbReference type="NCBI Taxonomy" id="1121426"/>
    <lineage>
        <taxon>Bacteria</taxon>
        <taxon>Bacillati</taxon>
        <taxon>Bacillota</taxon>
        <taxon>Clostridia</taxon>
        <taxon>Eubacteriales</taxon>
        <taxon>Desulfallaceae</taxon>
        <taxon>Desulfoscipio</taxon>
    </lineage>
</organism>
<name>A0A1I6CZG7_9FIRM</name>
<accession>A0A1I6CZG7</accession>
<dbReference type="PANTHER" id="PTHR46401:SF2">
    <property type="entry name" value="GLYCOSYLTRANSFERASE WBBK-RELATED"/>
    <property type="match status" value="1"/>
</dbReference>
<dbReference type="Pfam" id="PF00534">
    <property type="entry name" value="Glycos_transf_1"/>
    <property type="match status" value="1"/>
</dbReference>
<dbReference type="PANTHER" id="PTHR46401">
    <property type="entry name" value="GLYCOSYLTRANSFERASE WBBK-RELATED"/>
    <property type="match status" value="1"/>
</dbReference>
<reference evidence="4" key="1">
    <citation type="submission" date="2016-10" db="EMBL/GenBank/DDBJ databases">
        <authorList>
            <person name="Varghese N."/>
            <person name="Submissions S."/>
        </authorList>
    </citation>
    <scope>NUCLEOTIDE SEQUENCE [LARGE SCALE GENOMIC DNA]</scope>
    <source>
        <strain evidence="4">DSM 3669</strain>
    </source>
</reference>
<dbReference type="RefSeq" id="WP_092481989.1">
    <property type="nucleotide sequence ID" value="NZ_FOYM01000003.1"/>
</dbReference>
<dbReference type="CDD" id="cd03801">
    <property type="entry name" value="GT4_PimA-like"/>
    <property type="match status" value="1"/>
</dbReference>
<evidence type="ECO:0000313" key="3">
    <source>
        <dbReference type="EMBL" id="SFQ98646.1"/>
    </source>
</evidence>
<dbReference type="AlphaFoldDB" id="A0A1I6CZG7"/>
<dbReference type="Gene3D" id="3.40.50.2000">
    <property type="entry name" value="Glycogen Phosphorylase B"/>
    <property type="match status" value="2"/>
</dbReference>
<protein>
    <submittedName>
        <fullName evidence="3">Glycosyltransferase involved in cell wall bisynthesis</fullName>
    </submittedName>
</protein>
<dbReference type="STRING" id="39060.SAMN05660706_103143"/>
<dbReference type="OrthoDB" id="9810929at2"/>
<evidence type="ECO:0000313" key="4">
    <source>
        <dbReference type="Proteomes" id="UP000199584"/>
    </source>
</evidence>
<keyword evidence="4" id="KW-1185">Reference proteome</keyword>
<dbReference type="GO" id="GO:0016757">
    <property type="term" value="F:glycosyltransferase activity"/>
    <property type="evidence" value="ECO:0007669"/>
    <property type="project" value="InterPro"/>
</dbReference>
<evidence type="ECO:0000259" key="2">
    <source>
        <dbReference type="Pfam" id="PF00534"/>
    </source>
</evidence>